<keyword evidence="2 8" id="KW-0436">Ligase</keyword>
<dbReference type="InterPro" id="IPR045851">
    <property type="entry name" value="AMP-bd_C_sf"/>
</dbReference>
<feature type="domain" description="AMP-dependent synthetase/ligase" evidence="6">
    <location>
        <begin position="15"/>
        <end position="374"/>
    </location>
</feature>
<dbReference type="Gene3D" id="3.40.50.12780">
    <property type="entry name" value="N-terminal domain of ligase-like"/>
    <property type="match status" value="1"/>
</dbReference>
<comment type="similarity">
    <text evidence="1">Belongs to the ATP-dependent AMP-binding enzyme family.</text>
</comment>
<dbReference type="Gene3D" id="3.30.300.30">
    <property type="match status" value="1"/>
</dbReference>
<reference evidence="8 9" key="1">
    <citation type="submission" date="2018-05" db="EMBL/GenBank/DDBJ databases">
        <title>Complete Genome Sequence of the Nonylphenol-Degrading Bacterium Sphingobium amiense DSM 16289T.</title>
        <authorList>
            <person name="Ootsuka M."/>
            <person name="Nishizawa T."/>
            <person name="Ohta H."/>
        </authorList>
    </citation>
    <scope>NUCLEOTIDE SEQUENCE [LARGE SCALE GENOMIC DNA]</scope>
    <source>
        <strain evidence="8 9">DSM 16289</strain>
    </source>
</reference>
<dbReference type="EMBL" id="AP018664">
    <property type="protein sequence ID" value="BBD99771.1"/>
    <property type="molecule type" value="Genomic_DNA"/>
</dbReference>
<evidence type="ECO:0000313" key="9">
    <source>
        <dbReference type="Proteomes" id="UP000279959"/>
    </source>
</evidence>
<dbReference type="KEGG" id="sami:SAMIE_1032720"/>
<feature type="domain" description="AMP-binding enzyme C-terminal" evidence="7">
    <location>
        <begin position="425"/>
        <end position="500"/>
    </location>
</feature>
<dbReference type="Pfam" id="PF00501">
    <property type="entry name" value="AMP-binding"/>
    <property type="match status" value="1"/>
</dbReference>
<evidence type="ECO:0000256" key="2">
    <source>
        <dbReference type="ARBA" id="ARBA00022598"/>
    </source>
</evidence>
<dbReference type="EC" id="6.2.1.44" evidence="4"/>
<evidence type="ECO:0000256" key="3">
    <source>
        <dbReference type="ARBA" id="ARBA00051915"/>
    </source>
</evidence>
<dbReference type="RefSeq" id="WP_232037301.1">
    <property type="nucleotide sequence ID" value="NZ_AP018664.1"/>
</dbReference>
<gene>
    <name evidence="8" type="ORF">SAMIE_1032720</name>
</gene>
<dbReference type="SUPFAM" id="SSF56801">
    <property type="entry name" value="Acetyl-CoA synthetase-like"/>
    <property type="match status" value="1"/>
</dbReference>
<dbReference type="NCBIfam" id="NF004837">
    <property type="entry name" value="PRK06187.1"/>
    <property type="match status" value="1"/>
</dbReference>
<evidence type="ECO:0000256" key="5">
    <source>
        <dbReference type="ARBA" id="ARBA00067668"/>
    </source>
</evidence>
<protein>
    <recommendedName>
        <fullName evidence="5">3-methylmercaptopropionyl-CoA ligase</fullName>
        <ecNumber evidence="4">6.2.1.44</ecNumber>
    </recommendedName>
</protein>
<name>A0A494W692_9SPHN</name>
<dbReference type="PANTHER" id="PTHR43767">
    <property type="entry name" value="LONG-CHAIN-FATTY-ACID--COA LIGASE"/>
    <property type="match status" value="1"/>
</dbReference>
<dbReference type="FunFam" id="3.30.300.30:FF:000008">
    <property type="entry name" value="2,3-dihydroxybenzoate-AMP ligase"/>
    <property type="match status" value="1"/>
</dbReference>
<dbReference type="PANTHER" id="PTHR43767:SF7">
    <property type="entry name" value="MEDIUM_LONG-CHAIN-FATTY-ACID--COA LIGASE FADD8"/>
    <property type="match status" value="1"/>
</dbReference>
<evidence type="ECO:0000256" key="1">
    <source>
        <dbReference type="ARBA" id="ARBA00006432"/>
    </source>
</evidence>
<dbReference type="PROSITE" id="PS00455">
    <property type="entry name" value="AMP_BINDING"/>
    <property type="match status" value="1"/>
</dbReference>
<dbReference type="InterPro" id="IPR000873">
    <property type="entry name" value="AMP-dep_synth/lig_dom"/>
</dbReference>
<dbReference type="Pfam" id="PF13193">
    <property type="entry name" value="AMP-binding_C"/>
    <property type="match status" value="1"/>
</dbReference>
<dbReference type="CDD" id="cd17631">
    <property type="entry name" value="FACL_FadD13-like"/>
    <property type="match status" value="1"/>
</dbReference>
<sequence>MAAERRTIGDYLRGHAQDRGDAVALAFEGESIDYATLDRRASRIANGLIAMGLTPGSRVAYLGKNRAAYFELWMGAIRAGMVMTPVNWRLAPPEIAYVLADCRPALLVADPDFADRLDPAPSCPVLLTEAGGAGDLFAAWRDAQADADPRRDSGYGDPALMLYTSGTTGQPKGAMLTHRSLLGLRDGGGQDDLPAWFRWSPHDVALVAMPIFHISGSGWGLWALQHGAKAVVVREFDPHQVLDLLVEHRITKLMIVPTALRIVCDHPRAAQTDFSFLETICYGGSMIPLDLLRQAIGIFGCGFAQMYGMTETAGTVAGLAPEDHDVRGNERMASIGRALPGVEIRILDPQGHVLPPGEVGEVAIRSPSNMAGYHGRPEATAQAMDADGWLRTGDAARMDADGYVYLADRIKDMIITGGENVYPAEVEQAILGHPDVADVAVIGVPDPKWGEAVKAIVVPVEGATPDPAAIIAWARERIAAYKAPKSVDFAPALPRNPSGKVLRRLLRDQYR</sequence>
<dbReference type="InterPro" id="IPR042099">
    <property type="entry name" value="ANL_N_sf"/>
</dbReference>
<organism evidence="8 9">
    <name type="scientific">Sphingobium amiense</name>
    <dbReference type="NCBI Taxonomy" id="135719"/>
    <lineage>
        <taxon>Bacteria</taxon>
        <taxon>Pseudomonadati</taxon>
        <taxon>Pseudomonadota</taxon>
        <taxon>Alphaproteobacteria</taxon>
        <taxon>Sphingomonadales</taxon>
        <taxon>Sphingomonadaceae</taxon>
        <taxon>Sphingobium</taxon>
    </lineage>
</organism>
<dbReference type="AlphaFoldDB" id="A0A494W692"/>
<evidence type="ECO:0000259" key="7">
    <source>
        <dbReference type="Pfam" id="PF13193"/>
    </source>
</evidence>
<keyword evidence="9" id="KW-1185">Reference proteome</keyword>
<dbReference type="InterPro" id="IPR025110">
    <property type="entry name" value="AMP-bd_C"/>
</dbReference>
<dbReference type="InterPro" id="IPR020845">
    <property type="entry name" value="AMP-binding_CS"/>
</dbReference>
<proteinExistence type="inferred from homology"/>
<dbReference type="InterPro" id="IPR050237">
    <property type="entry name" value="ATP-dep_AMP-bd_enzyme"/>
</dbReference>
<evidence type="ECO:0000259" key="6">
    <source>
        <dbReference type="Pfam" id="PF00501"/>
    </source>
</evidence>
<evidence type="ECO:0000313" key="8">
    <source>
        <dbReference type="EMBL" id="BBD99771.1"/>
    </source>
</evidence>
<accession>A0A494W692</accession>
<comment type="catalytic activity">
    <reaction evidence="3">
        <text>3-(methylsulfanyl)propanoate + ATP + CoA = 3-(methylsulfanyl)propanoyl-CoA + AMP + diphosphate</text>
        <dbReference type="Rhea" id="RHEA:43052"/>
        <dbReference type="ChEBI" id="CHEBI:30616"/>
        <dbReference type="ChEBI" id="CHEBI:33019"/>
        <dbReference type="ChEBI" id="CHEBI:49016"/>
        <dbReference type="ChEBI" id="CHEBI:57287"/>
        <dbReference type="ChEBI" id="CHEBI:82815"/>
        <dbReference type="ChEBI" id="CHEBI:456215"/>
        <dbReference type="EC" id="6.2.1.44"/>
    </reaction>
    <physiologicalReaction direction="left-to-right" evidence="3">
        <dbReference type="Rhea" id="RHEA:43053"/>
    </physiologicalReaction>
</comment>
<dbReference type="GO" id="GO:0016877">
    <property type="term" value="F:ligase activity, forming carbon-sulfur bonds"/>
    <property type="evidence" value="ECO:0007669"/>
    <property type="project" value="UniProtKB-ARBA"/>
</dbReference>
<dbReference type="Proteomes" id="UP000279959">
    <property type="component" value="Chromosome"/>
</dbReference>
<evidence type="ECO:0000256" key="4">
    <source>
        <dbReference type="ARBA" id="ARBA00066616"/>
    </source>
</evidence>